<dbReference type="RefSeq" id="WP_180848469.1">
    <property type="nucleotide sequence ID" value="NZ_CP047418.1"/>
</dbReference>
<dbReference type="AlphaFoldDB" id="A0A7H9ELW7"/>
<protein>
    <submittedName>
        <fullName evidence="1">Uncharacterized protein</fullName>
    </submittedName>
</protein>
<dbReference type="Proteomes" id="UP000510886">
    <property type="component" value="Chromosome"/>
</dbReference>
<organism evidence="1 2">
    <name type="scientific">Ligilactobacillus saerimneri</name>
    <dbReference type="NCBI Taxonomy" id="228229"/>
    <lineage>
        <taxon>Bacteria</taxon>
        <taxon>Bacillati</taxon>
        <taxon>Bacillota</taxon>
        <taxon>Bacilli</taxon>
        <taxon>Lactobacillales</taxon>
        <taxon>Lactobacillaceae</taxon>
        <taxon>Ligilactobacillus</taxon>
    </lineage>
</organism>
<name>A0A7H9ELW7_9LACO</name>
<reference evidence="1 2" key="1">
    <citation type="submission" date="2020-01" db="EMBL/GenBank/DDBJ databases">
        <title>Complete and circular genome sequences of six lactobacillus isolates from horses.</title>
        <authorList>
            <person name="Hassan H.M."/>
        </authorList>
    </citation>
    <scope>NUCLEOTIDE SEQUENCE [LARGE SCALE GENOMIC DNA]</scope>
    <source>
        <strain evidence="1 2">1A</strain>
    </source>
</reference>
<gene>
    <name evidence="1" type="ORF">GTO87_05905</name>
</gene>
<evidence type="ECO:0000313" key="1">
    <source>
        <dbReference type="EMBL" id="QLL78175.1"/>
    </source>
</evidence>
<proteinExistence type="predicted"/>
<dbReference type="EMBL" id="CP047418">
    <property type="protein sequence ID" value="QLL78175.1"/>
    <property type="molecule type" value="Genomic_DNA"/>
</dbReference>
<sequence>MDLTGFEFIKPLGINNVATEKMVTISSTTISLNAKLARDLWLPDEGRAKVGINPITKVLCICFVPYDEKTWTKYTWVSEIGNSGIVFRPTEAIKKIDILASLTLKDMTYRFEPIVHDGMIFVDLLKPIQIKRRGKFGWHKVE</sequence>
<accession>A0A7H9ELW7</accession>
<evidence type="ECO:0000313" key="2">
    <source>
        <dbReference type="Proteomes" id="UP000510886"/>
    </source>
</evidence>
<dbReference type="KEGG" id="lsw:GTO87_05905"/>